<dbReference type="EMBL" id="MCGN01000008">
    <property type="protein sequence ID" value="ORY93715.1"/>
    <property type="molecule type" value="Genomic_DNA"/>
</dbReference>
<sequence length="117" mass="13543">YWRCTEACCGRQAKAGTTGSFFFNRKSQLNKTLWVLYDILLNLPFTKLKLATQMDYKTLAQICRDCYQMMRLNVSNEDVVLGGPDVFCVQIDESKFGKRKYNRGHRVDGVWVLGMVE</sequence>
<dbReference type="OrthoDB" id="5598606at2759"/>
<organism evidence="2 3">
    <name type="scientific">Syncephalastrum racemosum</name>
    <name type="common">Filamentous fungus</name>
    <dbReference type="NCBI Taxonomy" id="13706"/>
    <lineage>
        <taxon>Eukaryota</taxon>
        <taxon>Fungi</taxon>
        <taxon>Fungi incertae sedis</taxon>
        <taxon>Mucoromycota</taxon>
        <taxon>Mucoromycotina</taxon>
        <taxon>Mucoromycetes</taxon>
        <taxon>Mucorales</taxon>
        <taxon>Syncephalastraceae</taxon>
        <taxon>Syncephalastrum</taxon>
    </lineage>
</organism>
<evidence type="ECO:0000313" key="3">
    <source>
        <dbReference type="Proteomes" id="UP000242180"/>
    </source>
</evidence>
<accession>A0A1X2H714</accession>
<dbReference type="Proteomes" id="UP000242180">
    <property type="component" value="Unassembled WGS sequence"/>
</dbReference>
<dbReference type="AlphaFoldDB" id="A0A1X2H714"/>
<feature type="non-terminal residue" evidence="2">
    <location>
        <position position="117"/>
    </location>
</feature>
<evidence type="ECO:0000313" key="2">
    <source>
        <dbReference type="EMBL" id="ORY94265.1"/>
    </source>
</evidence>
<gene>
    <name evidence="2" type="ORF">BCR43DRAFT_409515</name>
    <name evidence="1" type="ORF">BCR43DRAFT_420086</name>
</gene>
<keyword evidence="3" id="KW-1185">Reference proteome</keyword>
<protein>
    <submittedName>
        <fullName evidence="2">Uncharacterized protein</fullName>
    </submittedName>
</protein>
<proteinExistence type="predicted"/>
<reference evidence="2 3" key="1">
    <citation type="submission" date="2016-07" db="EMBL/GenBank/DDBJ databases">
        <title>Pervasive Adenine N6-methylation of Active Genes in Fungi.</title>
        <authorList>
            <consortium name="DOE Joint Genome Institute"/>
            <person name="Mondo S.J."/>
            <person name="Dannebaum R.O."/>
            <person name="Kuo R.C."/>
            <person name="Labutti K."/>
            <person name="Haridas S."/>
            <person name="Kuo A."/>
            <person name="Salamov A."/>
            <person name="Ahrendt S.R."/>
            <person name="Lipzen A."/>
            <person name="Sullivan W."/>
            <person name="Andreopoulos W.B."/>
            <person name="Clum A."/>
            <person name="Lindquist E."/>
            <person name="Daum C."/>
            <person name="Ramamoorthy G.K."/>
            <person name="Gryganskyi A."/>
            <person name="Culley D."/>
            <person name="Magnuson J.K."/>
            <person name="James T.Y."/>
            <person name="O'Malley M.A."/>
            <person name="Stajich J.E."/>
            <person name="Spatafora J.W."/>
            <person name="Visel A."/>
            <person name="Grigoriev I.V."/>
        </authorList>
    </citation>
    <scope>NUCLEOTIDE SEQUENCE [LARGE SCALE GENOMIC DNA]</scope>
    <source>
        <strain evidence="2 3">NRRL 2496</strain>
    </source>
</reference>
<dbReference type="OMA" id="GINCGFR"/>
<feature type="non-terminal residue" evidence="2">
    <location>
        <position position="1"/>
    </location>
</feature>
<comment type="caution">
    <text evidence="2">The sequence shown here is derived from an EMBL/GenBank/DDBJ whole genome shotgun (WGS) entry which is preliminary data.</text>
</comment>
<name>A0A1X2H714_SYNRA</name>
<evidence type="ECO:0000313" key="1">
    <source>
        <dbReference type="EMBL" id="ORY93715.1"/>
    </source>
</evidence>
<dbReference type="InParanoid" id="A0A1X2H714"/>
<dbReference type="EMBL" id="MCGN01000008">
    <property type="protein sequence ID" value="ORY94265.1"/>
    <property type="molecule type" value="Genomic_DNA"/>
</dbReference>